<dbReference type="InterPro" id="IPR027417">
    <property type="entry name" value="P-loop_NTPase"/>
</dbReference>
<dbReference type="OrthoDB" id="1033810at2"/>
<name>A0A7V7QIR8_9FIRM</name>
<comment type="caution">
    <text evidence="2">The sequence shown here is derived from an EMBL/GenBank/DDBJ whole genome shotgun (WGS) entry which is preliminary data.</text>
</comment>
<dbReference type="Proteomes" id="UP000461768">
    <property type="component" value="Unassembled WGS sequence"/>
</dbReference>
<sequence>MGKIFYIMGKSSSGKDTIYKRILEKNRYQLKRIVMYTTRPIREGETDGIEYIFVNDNRFLYLQNEGKIIEARSYQTTYGEWKYFTVNDDQIDLKRNNYLMIGTLESFIKTKKYYGNELIVPIYIEVEDGLRLERALTRERQQTFPKYEEMCRRFLADQKDFSEDKIVEAGISKRFQNHNLEECIIEVSNYINQVVN</sequence>
<keyword evidence="3" id="KW-1185">Reference proteome</keyword>
<dbReference type="RefSeq" id="WP_151146982.1">
    <property type="nucleotide sequence ID" value="NZ_WAGX01000006.1"/>
</dbReference>
<dbReference type="InterPro" id="IPR020590">
    <property type="entry name" value="Guanylate_kinase_CS"/>
</dbReference>
<dbReference type="Gene3D" id="3.40.50.300">
    <property type="entry name" value="P-loop containing nucleotide triphosphate hydrolases"/>
    <property type="match status" value="1"/>
</dbReference>
<protein>
    <submittedName>
        <fullName evidence="2">Guanylate kinase</fullName>
    </submittedName>
</protein>
<accession>A0A7V7QIR8</accession>
<dbReference type="EMBL" id="WAGX01000006">
    <property type="protein sequence ID" value="KAB1436616.1"/>
    <property type="molecule type" value="Genomic_DNA"/>
</dbReference>
<organism evidence="2 3">
    <name type="scientific">Candidatus Galacturonatibacter soehngenii</name>
    <dbReference type="NCBI Taxonomy" id="2307010"/>
    <lineage>
        <taxon>Bacteria</taxon>
        <taxon>Bacillati</taxon>
        <taxon>Bacillota</taxon>
        <taxon>Clostridia</taxon>
        <taxon>Lachnospirales</taxon>
        <taxon>Lachnospiraceae</taxon>
        <taxon>Candidatus Galacturonatibacter</taxon>
    </lineage>
</organism>
<dbReference type="Pfam" id="PF00625">
    <property type="entry name" value="Guanylate_kin"/>
    <property type="match status" value="1"/>
</dbReference>
<feature type="domain" description="Guanylate kinase-like" evidence="1">
    <location>
        <begin position="2"/>
        <end position="192"/>
    </location>
</feature>
<proteinExistence type="predicted"/>
<dbReference type="PROSITE" id="PS00856">
    <property type="entry name" value="GUANYLATE_KINASE_1"/>
    <property type="match status" value="1"/>
</dbReference>
<dbReference type="AlphaFoldDB" id="A0A7V7QIR8"/>
<gene>
    <name evidence="2" type="ORF">F7O84_14750</name>
</gene>
<reference evidence="2 3" key="2">
    <citation type="submission" date="2020-02" db="EMBL/GenBank/DDBJ databases">
        <title>Candidatus Galacturonibacter soehngenii shows hetero-acetogenic catabolism of galacturonic acid but lacks a canonical carbon monoxide dehydrogenase/acetyl-CoA synthase complex.</title>
        <authorList>
            <person name="Diender M."/>
            <person name="Stouten G.R."/>
            <person name="Petersen J.F."/>
            <person name="Nielsen P.H."/>
            <person name="Dueholm M.S."/>
            <person name="Pronk J.T."/>
            <person name="Van Loosdrecht M.C.M."/>
        </authorList>
    </citation>
    <scope>NUCLEOTIDE SEQUENCE [LARGE SCALE GENOMIC DNA]</scope>
    <source>
        <strain evidence="2">GalUA</strain>
    </source>
</reference>
<keyword evidence="2" id="KW-0418">Kinase</keyword>
<dbReference type="SMART" id="SM00072">
    <property type="entry name" value="GuKc"/>
    <property type="match status" value="1"/>
</dbReference>
<evidence type="ECO:0000313" key="3">
    <source>
        <dbReference type="Proteomes" id="UP000461768"/>
    </source>
</evidence>
<dbReference type="InterPro" id="IPR008144">
    <property type="entry name" value="Guanylate_kin-like_dom"/>
</dbReference>
<evidence type="ECO:0000313" key="2">
    <source>
        <dbReference type="EMBL" id="KAB1436616.1"/>
    </source>
</evidence>
<dbReference type="SUPFAM" id="SSF52540">
    <property type="entry name" value="P-loop containing nucleoside triphosphate hydrolases"/>
    <property type="match status" value="1"/>
</dbReference>
<dbReference type="InterPro" id="IPR008145">
    <property type="entry name" value="GK/Ca_channel_bsu"/>
</dbReference>
<reference evidence="2 3" key="1">
    <citation type="submission" date="2019-09" db="EMBL/GenBank/DDBJ databases">
        <authorList>
            <person name="Valk L.C."/>
        </authorList>
    </citation>
    <scope>NUCLEOTIDE SEQUENCE [LARGE SCALE GENOMIC DNA]</scope>
    <source>
        <strain evidence="2">GalUA</strain>
    </source>
</reference>
<keyword evidence="2" id="KW-0808">Transferase</keyword>
<dbReference type="GO" id="GO:0016301">
    <property type="term" value="F:kinase activity"/>
    <property type="evidence" value="ECO:0007669"/>
    <property type="project" value="UniProtKB-KW"/>
</dbReference>
<evidence type="ECO:0000259" key="1">
    <source>
        <dbReference type="PROSITE" id="PS50052"/>
    </source>
</evidence>
<dbReference type="PROSITE" id="PS50052">
    <property type="entry name" value="GUANYLATE_KINASE_2"/>
    <property type="match status" value="1"/>
</dbReference>